<sequence>MPENIDDRKVFSLLEVNNSIKRTIAERYSSSFWVMAEMNKLNYYSHSGHCYPELVEKNEGKTMALMNGLLWRSDYERINTKFRHVLKEPLKSGIKILFLASVNYDPVYGVSLWIKDIDPSFSLGELEKEKQESIVRLHAEGIFDRNKTLPIAQLPQRIAIISVETSKGYSDFLKVIDSNPFGYKFFHMLFPALLQGERSIPSIIRQLDLIKKVLHHFDLVAIIRGGGGDVGLSSYNNYDLAAAIATFPIPVITGIGHSTNETVSEIVSYKNAITPTELGDWLLQLFHNFSVPVQNAEKTIISESQQILFREERNLSQLLRLFKSVTSNTTKPLRLDLEK</sequence>
<gene>
    <name evidence="8" type="primary">xseA</name>
    <name evidence="8" type="ORF">DI598_07375</name>
</gene>
<organism evidence="8 9">
    <name type="scientific">Pseudopedobacter saltans</name>
    <dbReference type="NCBI Taxonomy" id="151895"/>
    <lineage>
        <taxon>Bacteria</taxon>
        <taxon>Pseudomonadati</taxon>
        <taxon>Bacteroidota</taxon>
        <taxon>Sphingobacteriia</taxon>
        <taxon>Sphingobacteriales</taxon>
        <taxon>Sphingobacteriaceae</taxon>
        <taxon>Pseudopedobacter</taxon>
    </lineage>
</organism>
<comment type="caution">
    <text evidence="8">The sequence shown here is derived from an EMBL/GenBank/DDBJ whole genome shotgun (WGS) entry which is preliminary data.</text>
</comment>
<accession>A0A2W5H1T7</accession>
<feature type="domain" description="OB-fold nucleic acid binding" evidence="7">
    <location>
        <begin position="12"/>
        <end position="118"/>
    </location>
</feature>
<dbReference type="GO" id="GO:0009318">
    <property type="term" value="C:exodeoxyribonuclease VII complex"/>
    <property type="evidence" value="ECO:0007669"/>
    <property type="project" value="UniProtKB-UniRule"/>
</dbReference>
<dbReference type="CDD" id="cd04489">
    <property type="entry name" value="ExoVII_LU_OBF"/>
    <property type="match status" value="1"/>
</dbReference>
<dbReference type="AlphaFoldDB" id="A0A2W5H1T7"/>
<evidence type="ECO:0000256" key="1">
    <source>
        <dbReference type="ARBA" id="ARBA00022490"/>
    </source>
</evidence>
<reference evidence="8 9" key="1">
    <citation type="submission" date="2017-11" db="EMBL/GenBank/DDBJ databases">
        <title>Infants hospitalized years apart are colonized by the same room-sourced microbial strains.</title>
        <authorList>
            <person name="Brooks B."/>
            <person name="Olm M.R."/>
            <person name="Firek B.A."/>
            <person name="Baker R."/>
            <person name="Thomas B.C."/>
            <person name="Morowitz M.J."/>
            <person name="Banfield J.F."/>
        </authorList>
    </citation>
    <scope>NUCLEOTIDE SEQUENCE [LARGE SCALE GENOMIC DNA]</scope>
    <source>
        <strain evidence="8">S2_009_000_R2_76</strain>
    </source>
</reference>
<dbReference type="GO" id="GO:0006308">
    <property type="term" value="P:DNA catabolic process"/>
    <property type="evidence" value="ECO:0007669"/>
    <property type="project" value="UniProtKB-UniRule"/>
</dbReference>
<dbReference type="NCBIfam" id="TIGR00237">
    <property type="entry name" value="xseA"/>
    <property type="match status" value="1"/>
</dbReference>
<evidence type="ECO:0000313" key="8">
    <source>
        <dbReference type="EMBL" id="PZP49622.1"/>
    </source>
</evidence>
<dbReference type="Pfam" id="PF13742">
    <property type="entry name" value="tRNA_anti_2"/>
    <property type="match status" value="1"/>
</dbReference>
<dbReference type="GO" id="GO:0003676">
    <property type="term" value="F:nucleic acid binding"/>
    <property type="evidence" value="ECO:0007669"/>
    <property type="project" value="InterPro"/>
</dbReference>
<dbReference type="PANTHER" id="PTHR30008:SF0">
    <property type="entry name" value="EXODEOXYRIBONUCLEASE 7 LARGE SUBUNIT"/>
    <property type="match status" value="1"/>
</dbReference>
<keyword evidence="1" id="KW-0963">Cytoplasm</keyword>
<dbReference type="InterPro" id="IPR020579">
    <property type="entry name" value="Exonuc_VII_lsu_C"/>
</dbReference>
<proteinExistence type="predicted"/>
<dbReference type="EMBL" id="QFOI01000103">
    <property type="protein sequence ID" value="PZP49622.1"/>
    <property type="molecule type" value="Genomic_DNA"/>
</dbReference>
<protein>
    <recommendedName>
        <fullName evidence="5">Exodeoxyribonuclease VII large subunit</fullName>
        <ecNumber evidence="5">3.1.11.6</ecNumber>
    </recommendedName>
</protein>
<dbReference type="GO" id="GO:0008855">
    <property type="term" value="F:exodeoxyribonuclease VII activity"/>
    <property type="evidence" value="ECO:0007669"/>
    <property type="project" value="UniProtKB-UniRule"/>
</dbReference>
<evidence type="ECO:0000313" key="9">
    <source>
        <dbReference type="Proteomes" id="UP000249645"/>
    </source>
</evidence>
<feature type="domain" description="Exonuclease VII large subunit C-terminal" evidence="6">
    <location>
        <begin position="142"/>
        <end position="327"/>
    </location>
</feature>
<dbReference type="InterPro" id="IPR003753">
    <property type="entry name" value="Exonuc_VII_L"/>
</dbReference>
<feature type="non-terminal residue" evidence="8">
    <location>
        <position position="339"/>
    </location>
</feature>
<evidence type="ECO:0000256" key="5">
    <source>
        <dbReference type="NCBIfam" id="TIGR00237"/>
    </source>
</evidence>
<evidence type="ECO:0000256" key="4">
    <source>
        <dbReference type="ARBA" id="ARBA00022839"/>
    </source>
</evidence>
<keyword evidence="4" id="KW-0269">Exonuclease</keyword>
<keyword evidence="2" id="KW-0540">Nuclease</keyword>
<evidence type="ECO:0000256" key="2">
    <source>
        <dbReference type="ARBA" id="ARBA00022722"/>
    </source>
</evidence>
<dbReference type="InterPro" id="IPR025824">
    <property type="entry name" value="OB-fold_nuc-bd_dom"/>
</dbReference>
<dbReference type="Proteomes" id="UP000249645">
    <property type="component" value="Unassembled WGS sequence"/>
</dbReference>
<evidence type="ECO:0000256" key="3">
    <source>
        <dbReference type="ARBA" id="ARBA00022801"/>
    </source>
</evidence>
<keyword evidence="3" id="KW-0378">Hydrolase</keyword>
<name>A0A2W5H1T7_9SPHI</name>
<evidence type="ECO:0000259" key="6">
    <source>
        <dbReference type="Pfam" id="PF02601"/>
    </source>
</evidence>
<dbReference type="Pfam" id="PF02601">
    <property type="entry name" value="Exonuc_VII_L"/>
    <property type="match status" value="1"/>
</dbReference>
<dbReference type="PANTHER" id="PTHR30008">
    <property type="entry name" value="EXODEOXYRIBONUCLEASE 7 LARGE SUBUNIT"/>
    <property type="match status" value="1"/>
</dbReference>
<evidence type="ECO:0000259" key="7">
    <source>
        <dbReference type="Pfam" id="PF13742"/>
    </source>
</evidence>
<dbReference type="EC" id="3.1.11.6" evidence="5"/>